<dbReference type="RefSeq" id="WP_150983256.1">
    <property type="nucleotide sequence ID" value="NZ_CP062803.1"/>
</dbReference>
<proteinExistence type="predicted"/>
<accession>A0A643G4K0</accession>
<evidence type="ECO:0000313" key="1">
    <source>
        <dbReference type="EMBL" id="QOT75085.1"/>
    </source>
</evidence>
<sequence length="79" mass="8705">MSLPDFRARTLAANLELMKRSRLVPTQQQTYETPQDMARAIDLAIKHGSFYTQAAQDALTGLTILRDQLSAAAESPNGK</sequence>
<protein>
    <submittedName>
        <fullName evidence="1">Uncharacterized protein</fullName>
    </submittedName>
</protein>
<name>A0A643G4K0_9BURK</name>
<organism evidence="1 2">
    <name type="scientific">Cupriavidus basilensis</name>
    <dbReference type="NCBI Taxonomy" id="68895"/>
    <lineage>
        <taxon>Bacteria</taxon>
        <taxon>Pseudomonadati</taxon>
        <taxon>Pseudomonadota</taxon>
        <taxon>Betaproteobacteria</taxon>
        <taxon>Burkholderiales</taxon>
        <taxon>Burkholderiaceae</taxon>
        <taxon>Cupriavidus</taxon>
    </lineage>
</organism>
<dbReference type="AlphaFoldDB" id="A0A643G4K0"/>
<dbReference type="EMBL" id="CP062803">
    <property type="protein sequence ID" value="QOT75085.1"/>
    <property type="molecule type" value="Genomic_DNA"/>
</dbReference>
<gene>
    <name evidence="1" type="ORF">F7R26_012615</name>
</gene>
<dbReference type="GeneID" id="98401752"/>
<dbReference type="Proteomes" id="UP000397656">
    <property type="component" value="Chromosome 1"/>
</dbReference>
<reference evidence="1 2" key="1">
    <citation type="submission" date="2020-10" db="EMBL/GenBank/DDBJ databases">
        <title>Complete genome sequence of Cupriavidus basilensis CCUG 49340T.</title>
        <authorList>
            <person name="Salva-Serra F."/>
            <person name="Donoso R.A."/>
            <person name="Cho K.H."/>
            <person name="Yoo J.A."/>
            <person name="Lee K."/>
            <person name="Yoon S.-H."/>
            <person name="Perez-Pantoja D."/>
            <person name="Moore E.R.B."/>
        </authorList>
    </citation>
    <scope>NUCLEOTIDE SEQUENCE [LARGE SCALE GENOMIC DNA]</scope>
    <source>
        <strain evidence="2">CCUG 49340</strain>
    </source>
</reference>
<evidence type="ECO:0000313" key="2">
    <source>
        <dbReference type="Proteomes" id="UP000397656"/>
    </source>
</evidence>